<reference evidence="2 3" key="1">
    <citation type="journal article" date="2020" name="ISME J.">
        <title>Uncovering the hidden diversity of litter-decomposition mechanisms in mushroom-forming fungi.</title>
        <authorList>
            <person name="Floudas D."/>
            <person name="Bentzer J."/>
            <person name="Ahren D."/>
            <person name="Johansson T."/>
            <person name="Persson P."/>
            <person name="Tunlid A."/>
        </authorList>
    </citation>
    <scope>NUCLEOTIDE SEQUENCE [LARGE SCALE GENOMIC DNA]</scope>
    <source>
        <strain evidence="2 3">CBS 291.85</strain>
    </source>
</reference>
<sequence length="463" mass="53039">MSPQNYWTLLPSELVLSVLIYLHPKDVSSFSMTSSFFRDLVYSTNDTYLWRQLMLCRFDDPRRSYPLVSAGPSSTPPEIDWKTKVQERTNAEIIAFCDHGDATKHERKRQQALETFVSIATDAPPFGNGEPSLNLSWLDRVLRESKFLRSPCLPTELQLCSQLRAQLTLTHENGDSEEDRLILKTRRTQSRCYVYDFRRYNRYNDWGPFLPDGNVNWVHVESMINVILMNLRELPDACITTLPPLGLEATRAFSAPGTFRNEDWAGVEGTWRRYVSFMDYRDLFAFNYSNIASGPRNPSFFQDSRFCEATRLIEVKLHLISPDELSFSRYEFHSSYTQHVHNPRYPTLYFAGTTRGLNGREADIEGYVRIAADGTVRWKFFRESPIVAIPNGGKYNRHTLSESILTASSGKSSHGVQVGNIRSAMGILGNYSTADHDEGDPVGPFWLYKVPDDFNGKLLENLL</sequence>
<organism evidence="2 3">
    <name type="scientific">Tetrapyrgos nigripes</name>
    <dbReference type="NCBI Taxonomy" id="182062"/>
    <lineage>
        <taxon>Eukaryota</taxon>
        <taxon>Fungi</taxon>
        <taxon>Dikarya</taxon>
        <taxon>Basidiomycota</taxon>
        <taxon>Agaricomycotina</taxon>
        <taxon>Agaricomycetes</taxon>
        <taxon>Agaricomycetidae</taxon>
        <taxon>Agaricales</taxon>
        <taxon>Marasmiineae</taxon>
        <taxon>Marasmiaceae</taxon>
        <taxon>Tetrapyrgos</taxon>
    </lineage>
</organism>
<dbReference type="EMBL" id="JAACJM010000001">
    <property type="protein sequence ID" value="KAF5375019.1"/>
    <property type="molecule type" value="Genomic_DNA"/>
</dbReference>
<dbReference type="Gene3D" id="1.20.1280.50">
    <property type="match status" value="1"/>
</dbReference>
<evidence type="ECO:0000313" key="2">
    <source>
        <dbReference type="EMBL" id="KAF5375019.1"/>
    </source>
</evidence>
<accession>A0A8H5H1E3</accession>
<evidence type="ECO:0000259" key="1">
    <source>
        <dbReference type="PROSITE" id="PS50181"/>
    </source>
</evidence>
<protein>
    <recommendedName>
        <fullName evidence="1">F-box domain-containing protein</fullName>
    </recommendedName>
</protein>
<dbReference type="PROSITE" id="PS50181">
    <property type="entry name" value="FBOX"/>
    <property type="match status" value="1"/>
</dbReference>
<comment type="caution">
    <text evidence="2">The sequence shown here is derived from an EMBL/GenBank/DDBJ whole genome shotgun (WGS) entry which is preliminary data.</text>
</comment>
<feature type="domain" description="F-box" evidence="1">
    <location>
        <begin position="4"/>
        <end position="53"/>
    </location>
</feature>
<dbReference type="OrthoDB" id="3226064at2759"/>
<dbReference type="InterPro" id="IPR001810">
    <property type="entry name" value="F-box_dom"/>
</dbReference>
<dbReference type="InterPro" id="IPR036047">
    <property type="entry name" value="F-box-like_dom_sf"/>
</dbReference>
<dbReference type="Proteomes" id="UP000559256">
    <property type="component" value="Unassembled WGS sequence"/>
</dbReference>
<proteinExistence type="predicted"/>
<dbReference type="AlphaFoldDB" id="A0A8H5H1E3"/>
<dbReference type="Pfam" id="PF12937">
    <property type="entry name" value="F-box-like"/>
    <property type="match status" value="1"/>
</dbReference>
<keyword evidence="3" id="KW-1185">Reference proteome</keyword>
<evidence type="ECO:0000313" key="3">
    <source>
        <dbReference type="Proteomes" id="UP000559256"/>
    </source>
</evidence>
<name>A0A8H5H1E3_9AGAR</name>
<dbReference type="SUPFAM" id="SSF81383">
    <property type="entry name" value="F-box domain"/>
    <property type="match status" value="1"/>
</dbReference>
<gene>
    <name evidence="2" type="ORF">D9758_000096</name>
</gene>